<evidence type="ECO:0000256" key="1">
    <source>
        <dbReference type="ARBA" id="ARBA00000085"/>
    </source>
</evidence>
<comment type="catalytic activity">
    <reaction evidence="1">
        <text>ATP + protein L-histidine = ADP + protein N-phospho-L-histidine.</text>
        <dbReference type="EC" id="2.7.13.3"/>
    </reaction>
</comment>
<dbReference type="SMART" id="SM00387">
    <property type="entry name" value="HATPase_c"/>
    <property type="match status" value="1"/>
</dbReference>
<keyword evidence="12" id="KW-1185">Reference proteome</keyword>
<keyword evidence="4" id="KW-0808">Transferase</keyword>
<dbReference type="PRINTS" id="PR00344">
    <property type="entry name" value="BCTRLSENSOR"/>
</dbReference>
<keyword evidence="9" id="KW-1133">Transmembrane helix</keyword>
<feature type="transmembrane region" description="Helical" evidence="9">
    <location>
        <begin position="89"/>
        <end position="108"/>
    </location>
</feature>
<reference evidence="11 12" key="1">
    <citation type="submission" date="2016-09" db="EMBL/GenBank/DDBJ databases">
        <title>Draft genome sequence for the type strain of Desulfuribacillus alkaliarsenatis AHT28, an obligately anaerobic, sulfidogenic bacterium isolated from Russian soda lake sediments.</title>
        <authorList>
            <person name="Abin C.A."/>
            <person name="Hollibaugh J.T."/>
        </authorList>
    </citation>
    <scope>NUCLEOTIDE SEQUENCE [LARGE SCALE GENOMIC DNA]</scope>
    <source>
        <strain evidence="11 12">AHT28</strain>
    </source>
</reference>
<dbReference type="Pfam" id="PF02518">
    <property type="entry name" value="HATPase_c"/>
    <property type="match status" value="1"/>
</dbReference>
<organism evidence="11 12">
    <name type="scientific">Desulfuribacillus alkaliarsenatis</name>
    <dbReference type="NCBI Taxonomy" id="766136"/>
    <lineage>
        <taxon>Bacteria</taxon>
        <taxon>Bacillati</taxon>
        <taxon>Bacillota</taxon>
        <taxon>Desulfuribacillia</taxon>
        <taxon>Desulfuribacillales</taxon>
        <taxon>Desulfuribacillaceae</taxon>
        <taxon>Desulfuribacillus</taxon>
    </lineage>
</organism>
<dbReference type="EMBL" id="MIJE01000001">
    <property type="protein sequence ID" value="OEF98114.1"/>
    <property type="molecule type" value="Genomic_DNA"/>
</dbReference>
<keyword evidence="8" id="KW-0902">Two-component regulatory system</keyword>
<evidence type="ECO:0000313" key="11">
    <source>
        <dbReference type="EMBL" id="OEF98114.1"/>
    </source>
</evidence>
<keyword evidence="5" id="KW-0547">Nucleotide-binding</keyword>
<evidence type="ECO:0000259" key="10">
    <source>
        <dbReference type="PROSITE" id="PS50109"/>
    </source>
</evidence>
<evidence type="ECO:0000256" key="8">
    <source>
        <dbReference type="ARBA" id="ARBA00023012"/>
    </source>
</evidence>
<dbReference type="GO" id="GO:0004673">
    <property type="term" value="F:protein histidine kinase activity"/>
    <property type="evidence" value="ECO:0007669"/>
    <property type="project" value="UniProtKB-EC"/>
</dbReference>
<dbReference type="PROSITE" id="PS50109">
    <property type="entry name" value="HIS_KIN"/>
    <property type="match status" value="1"/>
</dbReference>
<dbReference type="EC" id="2.7.13.3" evidence="2"/>
<dbReference type="InterPro" id="IPR036890">
    <property type="entry name" value="HATPase_C_sf"/>
</dbReference>
<dbReference type="PANTHER" id="PTHR43065">
    <property type="entry name" value="SENSOR HISTIDINE KINASE"/>
    <property type="match status" value="1"/>
</dbReference>
<dbReference type="GO" id="GO:0005524">
    <property type="term" value="F:ATP binding"/>
    <property type="evidence" value="ECO:0007669"/>
    <property type="project" value="UniProtKB-KW"/>
</dbReference>
<evidence type="ECO:0000256" key="9">
    <source>
        <dbReference type="SAM" id="Phobius"/>
    </source>
</evidence>
<keyword evidence="7" id="KW-0067">ATP-binding</keyword>
<feature type="domain" description="Histidine kinase" evidence="10">
    <location>
        <begin position="226"/>
        <end position="434"/>
    </location>
</feature>
<dbReference type="InterPro" id="IPR005467">
    <property type="entry name" value="His_kinase_dom"/>
</dbReference>
<keyword evidence="6" id="KW-0418">Kinase</keyword>
<dbReference type="Proteomes" id="UP000094296">
    <property type="component" value="Unassembled WGS sequence"/>
</dbReference>
<dbReference type="STRING" id="766136.BHF68_00015"/>
<feature type="transmembrane region" description="Helical" evidence="9">
    <location>
        <begin position="114"/>
        <end position="137"/>
    </location>
</feature>
<dbReference type="CDD" id="cd00075">
    <property type="entry name" value="HATPase"/>
    <property type="match status" value="1"/>
</dbReference>
<feature type="transmembrane region" description="Helical" evidence="9">
    <location>
        <begin position="178"/>
        <end position="197"/>
    </location>
</feature>
<evidence type="ECO:0000256" key="5">
    <source>
        <dbReference type="ARBA" id="ARBA00022741"/>
    </source>
</evidence>
<dbReference type="PANTHER" id="PTHR43065:SF10">
    <property type="entry name" value="PEROXIDE STRESS-ACTIVATED HISTIDINE KINASE MAK3"/>
    <property type="match status" value="1"/>
</dbReference>
<accession>A0A1E5G5R2</accession>
<keyword evidence="9" id="KW-0472">Membrane</keyword>
<dbReference type="InterPro" id="IPR004358">
    <property type="entry name" value="Sig_transdc_His_kin-like_C"/>
</dbReference>
<evidence type="ECO:0000256" key="6">
    <source>
        <dbReference type="ARBA" id="ARBA00022777"/>
    </source>
</evidence>
<evidence type="ECO:0000256" key="4">
    <source>
        <dbReference type="ARBA" id="ARBA00022679"/>
    </source>
</evidence>
<dbReference type="RefSeq" id="WP_069641606.1">
    <property type="nucleotide sequence ID" value="NZ_MIJE01000001.1"/>
</dbReference>
<feature type="transmembrane region" description="Helical" evidence="9">
    <location>
        <begin position="149"/>
        <end position="172"/>
    </location>
</feature>
<dbReference type="OrthoDB" id="9121833at2"/>
<dbReference type="InterPro" id="IPR003594">
    <property type="entry name" value="HATPase_dom"/>
</dbReference>
<evidence type="ECO:0000256" key="7">
    <source>
        <dbReference type="ARBA" id="ARBA00022840"/>
    </source>
</evidence>
<evidence type="ECO:0000256" key="2">
    <source>
        <dbReference type="ARBA" id="ARBA00012438"/>
    </source>
</evidence>
<name>A0A1E5G5R2_9FIRM</name>
<keyword evidence="9" id="KW-0812">Transmembrane</keyword>
<dbReference type="AlphaFoldDB" id="A0A1E5G5R2"/>
<dbReference type="GO" id="GO:0000160">
    <property type="term" value="P:phosphorelay signal transduction system"/>
    <property type="evidence" value="ECO:0007669"/>
    <property type="project" value="UniProtKB-KW"/>
</dbReference>
<dbReference type="Gene3D" id="3.30.565.10">
    <property type="entry name" value="Histidine kinase-like ATPase, C-terminal domain"/>
    <property type="match status" value="1"/>
</dbReference>
<sequence length="434" mass="49760">MLLLFLFLWTIGIIILIADRHRESNRWLSTFVFSSGLGGLSVELSEKHDFIASLFSSIAHNFAPYTLLMFSVHYSGLINVKGSEWKRKLPYILLIPIIIMYVIFPVYPQFHPSFIILSLWTVPYILGANAMLIYAYLQEQNKQVKTERLSICLMVVPGTLFVMITNYILRAIEIHTIWMYNTWVVAIIFLIFIVLLIKRGIMGLRIRFEKKRLDSNMKAITSGTMMITHTIKNELVKISMCTENIKSSVNATKEGIDDNAEIILKSTNHLLAMTNKINDKLDALVIEKRENNLKSLTENTLEILKPCLQSKDVKVIKHFQYKGEIICDETHIREVLINIIRNAIEAVQTGGEIVIEIFQARDGVTLTVKDNGKGIPKHYISKVIEPFFTTKENNNNFGLGLSYCYNVIRQHEGKLEIDSKENKGTTVRLIFQNQ</sequence>
<evidence type="ECO:0000313" key="12">
    <source>
        <dbReference type="Proteomes" id="UP000094296"/>
    </source>
</evidence>
<dbReference type="SUPFAM" id="SSF55874">
    <property type="entry name" value="ATPase domain of HSP90 chaperone/DNA topoisomerase II/histidine kinase"/>
    <property type="match status" value="1"/>
</dbReference>
<gene>
    <name evidence="11" type="ORF">BHF68_00015</name>
</gene>
<protein>
    <recommendedName>
        <fullName evidence="2">histidine kinase</fullName>
        <ecNumber evidence="2">2.7.13.3</ecNumber>
    </recommendedName>
</protein>
<comment type="caution">
    <text evidence="11">The sequence shown here is derived from an EMBL/GenBank/DDBJ whole genome shotgun (WGS) entry which is preliminary data.</text>
</comment>
<keyword evidence="3" id="KW-0597">Phosphoprotein</keyword>
<proteinExistence type="predicted"/>
<evidence type="ECO:0000256" key="3">
    <source>
        <dbReference type="ARBA" id="ARBA00022553"/>
    </source>
</evidence>